<name>A0A1I5UP71_9RHOB</name>
<dbReference type="STRING" id="93684.SAMN05421853_10191"/>
<evidence type="ECO:0000313" key="1">
    <source>
        <dbReference type="EMBL" id="SFP97022.1"/>
    </source>
</evidence>
<evidence type="ECO:0008006" key="3">
    <source>
        <dbReference type="Google" id="ProtNLM"/>
    </source>
</evidence>
<dbReference type="AlphaFoldDB" id="A0A1I5UP71"/>
<dbReference type="Gene3D" id="1.10.287.950">
    <property type="entry name" value="Methyl-accepting chemotaxis protein"/>
    <property type="match status" value="1"/>
</dbReference>
<gene>
    <name evidence="1" type="ORF">SAMN05421853_10191</name>
</gene>
<proteinExistence type="predicted"/>
<protein>
    <recommendedName>
        <fullName evidence="3">Methyl-accepting chemotaxis protein</fullName>
    </recommendedName>
</protein>
<keyword evidence="2" id="KW-1185">Reference proteome</keyword>
<dbReference type="SUPFAM" id="SSF58104">
    <property type="entry name" value="Methyl-accepting chemotaxis protein (MCP) signaling domain"/>
    <property type="match status" value="1"/>
</dbReference>
<dbReference type="Proteomes" id="UP000243106">
    <property type="component" value="Unassembled WGS sequence"/>
</dbReference>
<evidence type="ECO:0000313" key="2">
    <source>
        <dbReference type="Proteomes" id="UP000243106"/>
    </source>
</evidence>
<organism evidence="1 2">
    <name type="scientific">Roseivivax halotolerans</name>
    <dbReference type="NCBI Taxonomy" id="93684"/>
    <lineage>
        <taxon>Bacteria</taxon>
        <taxon>Pseudomonadati</taxon>
        <taxon>Pseudomonadota</taxon>
        <taxon>Alphaproteobacteria</taxon>
        <taxon>Rhodobacterales</taxon>
        <taxon>Roseobacteraceae</taxon>
        <taxon>Roseivivax</taxon>
    </lineage>
</organism>
<reference evidence="2" key="1">
    <citation type="submission" date="2016-10" db="EMBL/GenBank/DDBJ databases">
        <authorList>
            <person name="Varghese N."/>
            <person name="Submissions S."/>
        </authorList>
    </citation>
    <scope>NUCLEOTIDE SEQUENCE [LARGE SCALE GENOMIC DNA]</scope>
    <source>
        <strain evidence="2">JCM 10271</strain>
    </source>
</reference>
<accession>A0A1I5UP71</accession>
<sequence>MSLEDARRYLSSTRLRALLAVIETVFEDASACLFAAQAEIVGVASTVETIEAATGPAGQERLLADTETARMHVNRVAGRFDYLAQTGCELGQQAMDLQRLLSDQAGDLRMASILAIQSRVVSVSVVDHAETLSRFSDTARHLLSHAETIFAELRTTLLKNEEVLKATSLKLQEMHRRALALTEQADRMSALVRRVSEERVIAELAAGTRGAVGATDRALEAAIPRLQAGDTFRQRIEHVAAIVEIADASEKQLECRLGDLAALQLASAAETVRSEIASTLSAFSDISDYRSACFAQLRDLAASEKMKALVDISGLARDFVSGLEGLETDRTHLGSGMAAVAARYAEASKKTEELAEIQEQMHLLGVNATLVAGRAGEDGFAMMEIARQLRDATTAIGQRTRMIAEKMHLQQLAAELFNTPGEIPADADSVEAVCVITRHSDNLSDALHRAMQIAQSSGTSEIDEAVKLLTDFVSNEIIRLNLPPTPPRFAIAPEDLGAVDEIRSLYTMASERDLHDHVIGQSLSLIEDSTKPSEDAVLEDVFFA</sequence>
<dbReference type="EMBL" id="FOXV01000001">
    <property type="protein sequence ID" value="SFP97022.1"/>
    <property type="molecule type" value="Genomic_DNA"/>
</dbReference>